<organism evidence="9 10">
    <name type="scientific">Popillia japonica</name>
    <name type="common">Japanese beetle</name>
    <dbReference type="NCBI Taxonomy" id="7064"/>
    <lineage>
        <taxon>Eukaryota</taxon>
        <taxon>Metazoa</taxon>
        <taxon>Ecdysozoa</taxon>
        <taxon>Arthropoda</taxon>
        <taxon>Hexapoda</taxon>
        <taxon>Insecta</taxon>
        <taxon>Pterygota</taxon>
        <taxon>Neoptera</taxon>
        <taxon>Endopterygota</taxon>
        <taxon>Coleoptera</taxon>
        <taxon>Polyphaga</taxon>
        <taxon>Scarabaeiformia</taxon>
        <taxon>Scarabaeidae</taxon>
        <taxon>Rutelinae</taxon>
        <taxon>Popillia</taxon>
    </lineage>
</organism>
<dbReference type="InterPro" id="IPR018303">
    <property type="entry name" value="ATPase_P-typ_P_site"/>
</dbReference>
<dbReference type="PANTHER" id="PTHR24092:SF218">
    <property type="entry name" value="PHOSPHOLIPID-TRANSPORTING ATPASE"/>
    <property type="match status" value="1"/>
</dbReference>
<protein>
    <recommendedName>
        <fullName evidence="11">P-type phospholipid transporter</fullName>
    </recommendedName>
</protein>
<dbReference type="GO" id="GO:0016887">
    <property type="term" value="F:ATP hydrolysis activity"/>
    <property type="evidence" value="ECO:0007669"/>
    <property type="project" value="InterPro"/>
</dbReference>
<dbReference type="SUPFAM" id="SSF56784">
    <property type="entry name" value="HAD-like"/>
    <property type="match status" value="1"/>
</dbReference>
<dbReference type="GO" id="GO:0045332">
    <property type="term" value="P:phospholipid translocation"/>
    <property type="evidence" value="ECO:0007669"/>
    <property type="project" value="TreeGrafter"/>
</dbReference>
<dbReference type="Gene3D" id="2.70.150.10">
    <property type="entry name" value="Calcium-transporting ATPase, cytoplasmic transduction domain A"/>
    <property type="match status" value="1"/>
</dbReference>
<keyword evidence="7 8" id="KW-0472">Membrane</keyword>
<evidence type="ECO:0000256" key="8">
    <source>
        <dbReference type="SAM" id="Phobius"/>
    </source>
</evidence>
<evidence type="ECO:0000256" key="7">
    <source>
        <dbReference type="ARBA" id="ARBA00023136"/>
    </source>
</evidence>
<evidence type="ECO:0000256" key="1">
    <source>
        <dbReference type="ARBA" id="ARBA00004141"/>
    </source>
</evidence>
<dbReference type="FunFam" id="2.70.150.10:FF:000054">
    <property type="entry name" value="Phospholipid-transporting ATPase"/>
    <property type="match status" value="1"/>
</dbReference>
<dbReference type="Gene3D" id="3.40.1110.10">
    <property type="entry name" value="Calcium-transporting ATPase, cytoplasmic domain N"/>
    <property type="match status" value="2"/>
</dbReference>
<evidence type="ECO:0000256" key="6">
    <source>
        <dbReference type="ARBA" id="ARBA00022989"/>
    </source>
</evidence>
<evidence type="ECO:0000256" key="5">
    <source>
        <dbReference type="ARBA" id="ARBA00022967"/>
    </source>
</evidence>
<keyword evidence="2 8" id="KW-0812">Transmembrane</keyword>
<dbReference type="InterPro" id="IPR023298">
    <property type="entry name" value="ATPase_P-typ_TM_dom_sf"/>
</dbReference>
<dbReference type="SUPFAM" id="SSF81660">
    <property type="entry name" value="Metal cation-transporting ATPase, ATP-binding domain N"/>
    <property type="match status" value="1"/>
</dbReference>
<dbReference type="InterPro" id="IPR001757">
    <property type="entry name" value="P_typ_ATPase"/>
</dbReference>
<dbReference type="Gene3D" id="1.20.1110.10">
    <property type="entry name" value="Calcium-transporting ATPase, transmembrane domain"/>
    <property type="match status" value="1"/>
</dbReference>
<dbReference type="Proteomes" id="UP001458880">
    <property type="component" value="Unassembled WGS sequence"/>
</dbReference>
<dbReference type="InterPro" id="IPR036412">
    <property type="entry name" value="HAD-like_sf"/>
</dbReference>
<comment type="caution">
    <text evidence="9">The sequence shown here is derived from an EMBL/GenBank/DDBJ whole genome shotgun (WGS) entry which is preliminary data.</text>
</comment>
<comment type="subcellular location">
    <subcellularLocation>
        <location evidence="1">Membrane</location>
        <topology evidence="1">Multi-pass membrane protein</topology>
    </subcellularLocation>
</comment>
<accession>A0AAW1IX08</accession>
<reference evidence="9 10" key="1">
    <citation type="journal article" date="2024" name="BMC Genomics">
        <title>De novo assembly and annotation of Popillia japonica's genome with initial clues to its potential as an invasive pest.</title>
        <authorList>
            <person name="Cucini C."/>
            <person name="Boschi S."/>
            <person name="Funari R."/>
            <person name="Cardaioli E."/>
            <person name="Iannotti N."/>
            <person name="Marturano G."/>
            <person name="Paoli F."/>
            <person name="Bruttini M."/>
            <person name="Carapelli A."/>
            <person name="Frati F."/>
            <person name="Nardi F."/>
        </authorList>
    </citation>
    <scope>NUCLEOTIDE SEQUENCE [LARGE SCALE GENOMIC DNA]</scope>
    <source>
        <strain evidence="9">DMR45628</strain>
    </source>
</reference>
<dbReference type="GO" id="GO:0005524">
    <property type="term" value="F:ATP binding"/>
    <property type="evidence" value="ECO:0007669"/>
    <property type="project" value="UniProtKB-KW"/>
</dbReference>
<dbReference type="InterPro" id="IPR023299">
    <property type="entry name" value="ATPase_P-typ_cyto_dom_N"/>
</dbReference>
<keyword evidence="3" id="KW-0547">Nucleotide-binding</keyword>
<proteinExistence type="predicted"/>
<feature type="transmembrane region" description="Helical" evidence="8">
    <location>
        <begin position="326"/>
        <end position="348"/>
    </location>
</feature>
<dbReference type="Gene3D" id="3.40.50.1000">
    <property type="entry name" value="HAD superfamily/HAD-like"/>
    <property type="match status" value="1"/>
</dbReference>
<dbReference type="InterPro" id="IPR008250">
    <property type="entry name" value="ATPase_P-typ_transduc_dom_A_sf"/>
</dbReference>
<keyword evidence="4" id="KW-0067">ATP-binding</keyword>
<keyword evidence="6 8" id="KW-1133">Transmembrane helix</keyword>
<dbReference type="SUPFAM" id="SSF81653">
    <property type="entry name" value="Calcium ATPase, transduction domain A"/>
    <property type="match status" value="1"/>
</dbReference>
<feature type="transmembrane region" description="Helical" evidence="8">
    <location>
        <begin position="368"/>
        <end position="391"/>
    </location>
</feature>
<dbReference type="GO" id="GO:0140326">
    <property type="term" value="F:ATPase-coupled intramembrane lipid transporter activity"/>
    <property type="evidence" value="ECO:0007669"/>
    <property type="project" value="TreeGrafter"/>
</dbReference>
<dbReference type="SUPFAM" id="SSF81665">
    <property type="entry name" value="Calcium ATPase, transmembrane domain M"/>
    <property type="match status" value="1"/>
</dbReference>
<dbReference type="FunFam" id="3.40.50.1000:FF:000001">
    <property type="entry name" value="Phospholipid-transporting ATPase IC"/>
    <property type="match status" value="1"/>
</dbReference>
<dbReference type="GO" id="GO:0005886">
    <property type="term" value="C:plasma membrane"/>
    <property type="evidence" value="ECO:0007669"/>
    <property type="project" value="TreeGrafter"/>
</dbReference>
<dbReference type="Pfam" id="PF13246">
    <property type="entry name" value="Cation_ATPase"/>
    <property type="match status" value="1"/>
</dbReference>
<name>A0AAW1IX08_POPJA</name>
<evidence type="ECO:0008006" key="11">
    <source>
        <dbReference type="Google" id="ProtNLM"/>
    </source>
</evidence>
<evidence type="ECO:0000256" key="3">
    <source>
        <dbReference type="ARBA" id="ARBA00022741"/>
    </source>
</evidence>
<gene>
    <name evidence="9" type="ORF">QE152_g33510</name>
</gene>
<sequence>MVVGIHKISAVAQEVAKFLKLHNWKEYTGHALRRTSATLLVDGGGDLPEAAQLERLTAVVTPHVLKDTEVGDQALWRNPTLKSHKRHGGWRSSTVAESYIEESRLNKENIAKRILRDVDDSGSTGPSVDIISNITSENNSTIAENVLDRLVRSKNGAIDGSGLFKFDADRYKKVLWKDVRVGDLIHLSNNEVVPADILLLRSSDPNGLCYIDTGHLDGETNLKQRQVARGFIEKQTTFEPSRFKSRIEVDPPTTKIYRFYGAMIHSSGERVPVGTNNLLLRECLLKNTDYVEGIVVYAGHETKAMLNNGGPRYKRSSLEKQMNQDVIWCVLTLVILCVIGAIGCKLWLNAYYHVGEPFISDRSKSHEAFLAFWTYVIILQILIPLSLYVTLEMCKIIQVYHIHNDVKLYDSMINKRTQCRALNITEELGQIQYIFSDKTGTLTENRMIFRNCSIAGIDYDHPKLVDEGKSLNDLTSLSVVCNQRLLADLSLSDASGEETTIQKQLHAARIQEFLLLLAVCNTVVCSHRPHVDLMNESGTIDQPFDGDSLDASSSNTQILNDRYTRLTESRSVTPSPPLNSNLYIETRRHVPCLPTITDTSPTTEFAVVDTKNTKSKKIGIPNLSFLSRKNGALNLTDEQKLKLTPSPKDSKPIFEAESPDELALVDAAYNYDCKLLKRSPTSVTVELPEDTRLDFEILQVLPFDSIRKCMSVIIRHPITKRIILYCKGADSTVLANMAP</sequence>
<dbReference type="PANTHER" id="PTHR24092">
    <property type="entry name" value="PROBABLE PHOSPHOLIPID-TRANSPORTING ATPASE"/>
    <property type="match status" value="1"/>
</dbReference>
<evidence type="ECO:0000256" key="4">
    <source>
        <dbReference type="ARBA" id="ARBA00022840"/>
    </source>
</evidence>
<dbReference type="PROSITE" id="PS00154">
    <property type="entry name" value="ATPASE_E1_E2"/>
    <property type="match status" value="1"/>
</dbReference>
<evidence type="ECO:0000313" key="10">
    <source>
        <dbReference type="Proteomes" id="UP001458880"/>
    </source>
</evidence>
<dbReference type="EMBL" id="JASPKY010000511">
    <property type="protein sequence ID" value="KAK9694502.1"/>
    <property type="molecule type" value="Genomic_DNA"/>
</dbReference>
<keyword evidence="5" id="KW-1278">Translocase</keyword>
<dbReference type="InterPro" id="IPR023214">
    <property type="entry name" value="HAD_sf"/>
</dbReference>
<keyword evidence="10" id="KW-1185">Reference proteome</keyword>
<evidence type="ECO:0000256" key="2">
    <source>
        <dbReference type="ARBA" id="ARBA00022692"/>
    </source>
</evidence>
<dbReference type="AlphaFoldDB" id="A0AAW1IX08"/>
<dbReference type="NCBIfam" id="TIGR01494">
    <property type="entry name" value="ATPase_P-type"/>
    <property type="match status" value="1"/>
</dbReference>
<evidence type="ECO:0000313" key="9">
    <source>
        <dbReference type="EMBL" id="KAK9694502.1"/>
    </source>
</evidence>